<evidence type="ECO:0000313" key="1">
    <source>
        <dbReference type="EMBL" id="MBC1937160.1"/>
    </source>
</evidence>
<dbReference type="RefSeq" id="WP_185526698.1">
    <property type="nucleotide sequence ID" value="NZ_JAARWN010000014.1"/>
</dbReference>
<name>A0A7X0Y564_9LIST</name>
<dbReference type="AlphaFoldDB" id="A0A7X0Y564"/>
<dbReference type="EMBL" id="JAARWN010000014">
    <property type="protein sequence ID" value="MBC1937160.1"/>
    <property type="molecule type" value="Genomic_DNA"/>
</dbReference>
<evidence type="ECO:0000313" key="2">
    <source>
        <dbReference type="Proteomes" id="UP000535908"/>
    </source>
</evidence>
<dbReference type="Proteomes" id="UP000535908">
    <property type="component" value="Unassembled WGS sequence"/>
</dbReference>
<comment type="caution">
    <text evidence="1">The sequence shown here is derived from an EMBL/GenBank/DDBJ whole genome shotgun (WGS) entry which is preliminary data.</text>
</comment>
<reference evidence="1 2" key="1">
    <citation type="submission" date="2020-03" db="EMBL/GenBank/DDBJ databases">
        <title>Soil Listeria distribution.</title>
        <authorList>
            <person name="Liao J."/>
            <person name="Wiedmann M."/>
        </authorList>
    </citation>
    <scope>NUCLEOTIDE SEQUENCE [LARGE SCALE GENOMIC DNA]</scope>
    <source>
        <strain evidence="1 2">FSL L7-0741</strain>
    </source>
</reference>
<accession>A0A7X0Y564</accession>
<organism evidence="1 2">
    <name type="scientific">Listeria grandensis</name>
    <dbReference type="NCBI Taxonomy" id="1494963"/>
    <lineage>
        <taxon>Bacteria</taxon>
        <taxon>Bacillati</taxon>
        <taxon>Bacillota</taxon>
        <taxon>Bacilli</taxon>
        <taxon>Bacillales</taxon>
        <taxon>Listeriaceae</taxon>
        <taxon>Listeria</taxon>
    </lineage>
</organism>
<proteinExistence type="predicted"/>
<protein>
    <submittedName>
        <fullName evidence="1">Uncharacterized protein</fullName>
    </submittedName>
</protein>
<gene>
    <name evidence="1" type="ORF">HCA69_12335</name>
</gene>
<sequence length="57" mass="6607">MVDLFVSEGGSRYLLKGSFDLQADAEAEAFALVFKLERTKCLVINHNTQRHKYIFER</sequence>